<dbReference type="InterPro" id="IPR016007">
    <property type="entry name" value="Alpha_rhamnosid"/>
</dbReference>
<proteinExistence type="predicted"/>
<name>A0A699UNN9_TANCI</name>
<dbReference type="PANTHER" id="PTHR33307">
    <property type="entry name" value="ALPHA-RHAMNOSIDASE (EUROFUNG)"/>
    <property type="match status" value="1"/>
</dbReference>
<comment type="caution">
    <text evidence="3">The sequence shown here is derived from an EMBL/GenBank/DDBJ whole genome shotgun (WGS) entry which is preliminary data.</text>
</comment>
<evidence type="ECO:0000256" key="1">
    <source>
        <dbReference type="SAM" id="MobiDB-lite"/>
    </source>
</evidence>
<sequence>ARLEQPGWNTAEFDDAKWQPVMPRAAPSARIVAQAMQPIRNVEAIQTKAVAKLNDTTYVFDLGRNISGVIRGGDQQPAADPRRRQPHGLLHAQRRGAGGAGKIG</sequence>
<dbReference type="InterPro" id="IPR013737">
    <property type="entry name" value="Bac_rhamnosid_N"/>
</dbReference>
<dbReference type="Pfam" id="PF08531">
    <property type="entry name" value="Bac_rhamnosid_N"/>
    <property type="match status" value="1"/>
</dbReference>
<feature type="non-terminal residue" evidence="3">
    <location>
        <position position="1"/>
    </location>
</feature>
<evidence type="ECO:0000313" key="3">
    <source>
        <dbReference type="EMBL" id="GFD23613.1"/>
    </source>
</evidence>
<protein>
    <recommendedName>
        <fullName evidence="2">Bacterial alpha-L-rhamnosidase N-terminal domain-containing protein</fullName>
    </recommendedName>
</protein>
<organism evidence="3">
    <name type="scientific">Tanacetum cinerariifolium</name>
    <name type="common">Dalmatian daisy</name>
    <name type="synonym">Chrysanthemum cinerariifolium</name>
    <dbReference type="NCBI Taxonomy" id="118510"/>
    <lineage>
        <taxon>Eukaryota</taxon>
        <taxon>Viridiplantae</taxon>
        <taxon>Streptophyta</taxon>
        <taxon>Embryophyta</taxon>
        <taxon>Tracheophyta</taxon>
        <taxon>Spermatophyta</taxon>
        <taxon>Magnoliopsida</taxon>
        <taxon>eudicotyledons</taxon>
        <taxon>Gunneridae</taxon>
        <taxon>Pentapetalae</taxon>
        <taxon>asterids</taxon>
        <taxon>campanulids</taxon>
        <taxon>Asterales</taxon>
        <taxon>Asteraceae</taxon>
        <taxon>Asteroideae</taxon>
        <taxon>Anthemideae</taxon>
        <taxon>Anthemidinae</taxon>
        <taxon>Tanacetum</taxon>
    </lineage>
</organism>
<dbReference type="Gene3D" id="2.60.120.260">
    <property type="entry name" value="Galactose-binding domain-like"/>
    <property type="match status" value="1"/>
</dbReference>
<dbReference type="EMBL" id="BKCJ011346132">
    <property type="protein sequence ID" value="GFD23613.1"/>
    <property type="molecule type" value="Genomic_DNA"/>
</dbReference>
<reference evidence="3" key="1">
    <citation type="journal article" date="2019" name="Sci. Rep.">
        <title>Draft genome of Tanacetum cinerariifolium, the natural source of mosquito coil.</title>
        <authorList>
            <person name="Yamashiro T."/>
            <person name="Shiraishi A."/>
            <person name="Satake H."/>
            <person name="Nakayama K."/>
        </authorList>
    </citation>
    <scope>NUCLEOTIDE SEQUENCE</scope>
</reference>
<dbReference type="AlphaFoldDB" id="A0A699UNN9"/>
<gene>
    <name evidence="3" type="ORF">Tci_895582</name>
</gene>
<dbReference type="PANTHER" id="PTHR33307:SF6">
    <property type="entry name" value="ALPHA-RHAMNOSIDASE (EUROFUNG)-RELATED"/>
    <property type="match status" value="1"/>
</dbReference>
<feature type="domain" description="Bacterial alpha-L-rhamnosidase N-terminal" evidence="2">
    <location>
        <begin position="1"/>
        <end position="43"/>
    </location>
</feature>
<feature type="region of interest" description="Disordered" evidence="1">
    <location>
        <begin position="69"/>
        <end position="104"/>
    </location>
</feature>
<evidence type="ECO:0000259" key="2">
    <source>
        <dbReference type="Pfam" id="PF08531"/>
    </source>
</evidence>
<accession>A0A699UNN9</accession>